<dbReference type="EMBL" id="CAJPDT010000016">
    <property type="protein sequence ID" value="CAF9916030.1"/>
    <property type="molecule type" value="Genomic_DNA"/>
</dbReference>
<keyword evidence="3" id="KW-1185">Reference proteome</keyword>
<comment type="caution">
    <text evidence="2">The sequence shown here is derived from an EMBL/GenBank/DDBJ whole genome shotgun (WGS) entry which is preliminary data.</text>
</comment>
<protein>
    <recommendedName>
        <fullName evidence="4">Conidiation-specific protein 13</fullName>
    </recommendedName>
</protein>
<evidence type="ECO:0008006" key="4">
    <source>
        <dbReference type="Google" id="ProtNLM"/>
    </source>
</evidence>
<name>A0A8H3ICT9_9LECA</name>
<feature type="signal peptide" evidence="1">
    <location>
        <begin position="1"/>
        <end position="18"/>
    </location>
</feature>
<gene>
    <name evidence="2" type="ORF">IMSHALPRED_002947</name>
</gene>
<evidence type="ECO:0000256" key="1">
    <source>
        <dbReference type="SAM" id="SignalP"/>
    </source>
</evidence>
<accession>A0A8H3ICT9</accession>
<evidence type="ECO:0000313" key="2">
    <source>
        <dbReference type="EMBL" id="CAF9916030.1"/>
    </source>
</evidence>
<evidence type="ECO:0000313" key="3">
    <source>
        <dbReference type="Proteomes" id="UP000664534"/>
    </source>
</evidence>
<keyword evidence="1" id="KW-0732">Signal</keyword>
<reference evidence="2" key="1">
    <citation type="submission" date="2021-03" db="EMBL/GenBank/DDBJ databases">
        <authorList>
            <person name="Tagirdzhanova G."/>
        </authorList>
    </citation>
    <scope>NUCLEOTIDE SEQUENCE</scope>
</reference>
<dbReference type="SUPFAM" id="SSF55486">
    <property type="entry name" value="Metalloproteases ('zincins'), catalytic domain"/>
    <property type="match status" value="1"/>
</dbReference>
<dbReference type="OrthoDB" id="2142213at2759"/>
<proteinExistence type="predicted"/>
<sequence>MRSALIGLATSLATLALTQRLDKPPLEPSLDYLQKGLLEHLGSVKSSYKQWGQGWIPADCKTMTEDANLSAADVETFNVQYVDCPSDPWVLCRHKDSPDPLENMIDLFGRVPVGARQYVRHIINLPDPSMTSAYNSNGNIAMFDRINGDLTVFIHETGHSLDLLGAYPDKPLSSSSNWTAKYALDSHVPDPYSQTNKLEDVAQNTVVAAYNLNVPGGFGSVEPKWREVQHQFGTIVGEQRVAGNLLVRGGTCVRRLANSKAVQAEGVSRVRRGLGKPPDVGLSDAVDVIEPVEFDTTEFCGRGS</sequence>
<dbReference type="AlphaFoldDB" id="A0A8H3ICT9"/>
<feature type="chain" id="PRO_5034500275" description="Conidiation-specific protein 13" evidence="1">
    <location>
        <begin position="19"/>
        <end position="304"/>
    </location>
</feature>
<organism evidence="2 3">
    <name type="scientific">Imshaugia aleurites</name>
    <dbReference type="NCBI Taxonomy" id="172621"/>
    <lineage>
        <taxon>Eukaryota</taxon>
        <taxon>Fungi</taxon>
        <taxon>Dikarya</taxon>
        <taxon>Ascomycota</taxon>
        <taxon>Pezizomycotina</taxon>
        <taxon>Lecanoromycetes</taxon>
        <taxon>OSLEUM clade</taxon>
        <taxon>Lecanoromycetidae</taxon>
        <taxon>Lecanorales</taxon>
        <taxon>Lecanorineae</taxon>
        <taxon>Parmeliaceae</taxon>
        <taxon>Imshaugia</taxon>
    </lineage>
</organism>
<dbReference type="Proteomes" id="UP000664534">
    <property type="component" value="Unassembled WGS sequence"/>
</dbReference>